<dbReference type="Proteomes" id="UP000236413">
    <property type="component" value="Unassembled WGS sequence"/>
</dbReference>
<name>A0A316WBP6_9FLAO</name>
<organism evidence="1 2">
    <name type="scientific">Chryseobacterium viscerum</name>
    <dbReference type="NCBI Taxonomy" id="1037377"/>
    <lineage>
        <taxon>Bacteria</taxon>
        <taxon>Pseudomonadati</taxon>
        <taxon>Bacteroidota</taxon>
        <taxon>Flavobacteriia</taxon>
        <taxon>Flavobacteriales</taxon>
        <taxon>Weeksellaceae</taxon>
        <taxon>Chryseobacterium group</taxon>
        <taxon>Chryseobacterium</taxon>
    </lineage>
</organism>
<dbReference type="RefSeq" id="WP_109739194.1">
    <property type="nucleotide sequence ID" value="NZ_PPEG02000011.1"/>
</dbReference>
<accession>A0A316WBP6</accession>
<protein>
    <submittedName>
        <fullName evidence="1">Uncharacterized protein</fullName>
    </submittedName>
</protein>
<dbReference type="EMBL" id="PPEG02000011">
    <property type="protein sequence ID" value="PWN58419.1"/>
    <property type="molecule type" value="Genomic_DNA"/>
</dbReference>
<gene>
    <name evidence="1" type="ORF">C1634_022985</name>
</gene>
<evidence type="ECO:0000313" key="2">
    <source>
        <dbReference type="Proteomes" id="UP000236413"/>
    </source>
</evidence>
<proteinExistence type="predicted"/>
<dbReference type="AlphaFoldDB" id="A0A316WBP6"/>
<dbReference type="InterPro" id="IPR024131">
    <property type="entry name" value="UPF0489"/>
</dbReference>
<reference evidence="1 2" key="1">
    <citation type="submission" date="2018-04" db="EMBL/GenBank/DDBJ databases">
        <title>Chryseobacterium oncorhynchi 701B-08T from rainbow trout, and Chryseobacterium viscerum 687B-08T from diseased fish.</title>
        <authorList>
            <person name="Jeong J.-J."/>
            <person name="Lee Y.J."/>
            <person name="Pathiraja D."/>
            <person name="Park B."/>
            <person name="Choi I.-G."/>
            <person name="Kim K.D."/>
        </authorList>
    </citation>
    <scope>NUCLEOTIDE SEQUENCE [LARGE SCALE GENOMIC DNA]</scope>
    <source>
        <strain evidence="1 2">687B-08</strain>
    </source>
</reference>
<evidence type="ECO:0000313" key="1">
    <source>
        <dbReference type="EMBL" id="PWN58419.1"/>
    </source>
</evidence>
<comment type="caution">
    <text evidence="1">The sequence shown here is derived from an EMBL/GenBank/DDBJ whole genome shotgun (WGS) entry which is preliminary data.</text>
</comment>
<dbReference type="Pfam" id="PF12640">
    <property type="entry name" value="UPF0489"/>
    <property type="match status" value="1"/>
</dbReference>
<sequence length="245" mass="29103">MWIKEMPKALGESESINVNFLYKKNKIYVSDNHLAAAWCWLQEIDVLQKYTFVHIDRHYDLIDQPEETEANIVDRNIDFQRLNFEEYCGLKQEMEGHPDLVVKLFRWDNYIHHIDNLYPTLFDKKYFITKKAGSKTEFVEIEYDIEHFLREFKHWIEYPKNGCIVNLDLDYFFASVGGPQIQLYSDEAIKKVAEEIKKRMTEIDVLTIALSPECCGGWENSFKILKIFNEILELELDEIIDNNSL</sequence>